<keyword evidence="3" id="KW-1185">Reference proteome</keyword>
<reference evidence="2" key="1">
    <citation type="submission" date="2022-11" db="EMBL/GenBank/DDBJ databases">
        <authorList>
            <person name="Kikuchi T."/>
        </authorList>
    </citation>
    <scope>NUCLEOTIDE SEQUENCE</scope>
    <source>
        <strain evidence="2">PS1010</strain>
    </source>
</reference>
<sequence>MYDRMFRIILLFFFIHSTFGDDSKTSEAFDYAVNTTIDYIEALRQNLYLSKVFDDKFNLTQNCNSESFTRDQMLKFRNGYTNPAPIKPYILQKTELKHCTLKWELISTDFTMFITAKRDDDEETFRIRSQQITYASCEKFLNGTREMDLTPLIDQEAYETAMQIFDKFRNISNFEKILDEDFHLYRKDNKIFSKHQFIKLHDTYREQILKNEPKFHVHNVRKNDITDNILFEIQLHGDTIEVNSKTRKIIKITNSWNSGSLSSCFIPEKEIGQKIANDLMTKYLEAVRDNNLTLFQTVTSDTFEAFDMAIQSFHMLRDTFFKVVLGNLNSAKDISMDSLYVYHFDIFTGDIYFTVLTAHGNSDFHTKREYGKFLLSSERMNDWDREKVIFDLKREIYQAGIINDLQNVIIQYVDAINNRNIHEFESVTYPGFMIDKQKFKCFNDSYPSVFPELTVTELIIKDNHIEFKTTGEGQTKHVYDVKRLRGAYYLTKEKRKENWKNTYTTFANLLY</sequence>
<protein>
    <submittedName>
        <fullName evidence="2">Uncharacterized protein</fullName>
    </submittedName>
</protein>
<evidence type="ECO:0000313" key="3">
    <source>
        <dbReference type="Proteomes" id="UP001152747"/>
    </source>
</evidence>
<gene>
    <name evidence="2" type="ORF">CAMP_LOCUS682</name>
</gene>
<proteinExistence type="predicted"/>
<dbReference type="EMBL" id="CANHGI010000001">
    <property type="protein sequence ID" value="CAI5438045.1"/>
    <property type="molecule type" value="Genomic_DNA"/>
</dbReference>
<dbReference type="AlphaFoldDB" id="A0A9P1I4S2"/>
<keyword evidence="1" id="KW-0732">Signal</keyword>
<accession>A0A9P1I4S2</accession>
<dbReference type="Proteomes" id="UP001152747">
    <property type="component" value="Unassembled WGS sequence"/>
</dbReference>
<evidence type="ECO:0000313" key="2">
    <source>
        <dbReference type="EMBL" id="CAI5438045.1"/>
    </source>
</evidence>
<comment type="caution">
    <text evidence="2">The sequence shown here is derived from an EMBL/GenBank/DDBJ whole genome shotgun (WGS) entry which is preliminary data.</text>
</comment>
<feature type="chain" id="PRO_5040362161" evidence="1">
    <location>
        <begin position="21"/>
        <end position="511"/>
    </location>
</feature>
<feature type="signal peptide" evidence="1">
    <location>
        <begin position="1"/>
        <end position="20"/>
    </location>
</feature>
<organism evidence="2 3">
    <name type="scientific">Caenorhabditis angaria</name>
    <dbReference type="NCBI Taxonomy" id="860376"/>
    <lineage>
        <taxon>Eukaryota</taxon>
        <taxon>Metazoa</taxon>
        <taxon>Ecdysozoa</taxon>
        <taxon>Nematoda</taxon>
        <taxon>Chromadorea</taxon>
        <taxon>Rhabditida</taxon>
        <taxon>Rhabditina</taxon>
        <taxon>Rhabditomorpha</taxon>
        <taxon>Rhabditoidea</taxon>
        <taxon>Rhabditidae</taxon>
        <taxon>Peloderinae</taxon>
        <taxon>Caenorhabditis</taxon>
    </lineage>
</organism>
<evidence type="ECO:0000256" key="1">
    <source>
        <dbReference type="SAM" id="SignalP"/>
    </source>
</evidence>
<name>A0A9P1I4S2_9PELO</name>